<dbReference type="AlphaFoldDB" id="A0A2T9Z4L5"/>
<dbReference type="PROSITE" id="PS50238">
    <property type="entry name" value="RHOGAP"/>
    <property type="match status" value="1"/>
</dbReference>
<evidence type="ECO:0000259" key="1">
    <source>
        <dbReference type="PROSITE" id="PS50191"/>
    </source>
</evidence>
<dbReference type="InterPro" id="IPR000198">
    <property type="entry name" value="RhoGAP_dom"/>
</dbReference>
<dbReference type="PROSITE" id="PS50191">
    <property type="entry name" value="CRAL_TRIO"/>
    <property type="match status" value="1"/>
</dbReference>
<dbReference type="CDD" id="cd00170">
    <property type="entry name" value="SEC14"/>
    <property type="match status" value="1"/>
</dbReference>
<evidence type="ECO:0000313" key="3">
    <source>
        <dbReference type="EMBL" id="PVU99476.1"/>
    </source>
</evidence>
<reference evidence="3 4" key="1">
    <citation type="journal article" date="2018" name="MBio">
        <title>Comparative Genomics Reveals the Core Gene Toolbox for the Fungus-Insect Symbiosis.</title>
        <authorList>
            <person name="Wang Y."/>
            <person name="Stata M."/>
            <person name="Wang W."/>
            <person name="Stajich J.E."/>
            <person name="White M.M."/>
            <person name="Moncalvo J.M."/>
        </authorList>
    </citation>
    <scope>NUCLEOTIDE SEQUENCE [LARGE SCALE GENOMIC DNA]</scope>
    <source>
        <strain evidence="3 4">AUS-77-4</strain>
    </source>
</reference>
<evidence type="ECO:0000259" key="2">
    <source>
        <dbReference type="PROSITE" id="PS50238"/>
    </source>
</evidence>
<dbReference type="GO" id="GO:0007264">
    <property type="term" value="P:small GTPase-mediated signal transduction"/>
    <property type="evidence" value="ECO:0007669"/>
    <property type="project" value="TreeGrafter"/>
</dbReference>
<dbReference type="Pfam" id="PF13716">
    <property type="entry name" value="CRAL_TRIO_2"/>
    <property type="match status" value="1"/>
</dbReference>
<dbReference type="STRING" id="61424.A0A2T9Z4L5"/>
<sequence length="493" mass="56613">MSNTNYSPIFQTSSAELPQDLDPLLIYQAGYDFDSQPLIVFNSCLLPDPQLISNNDLLNYVKEKMKDVVSKNYSLVFFAGGIKYKPSWGWLLSTYQSLERDYKKNLKSLYVVHSTLWTRMLFNIFGTLLSNKFFKKLVWVNNLKHLRFLVPMKHMNIPLPVKTTDETLKGYKIPDYLTSEEHILSRFPNRIFGRNIESIIFQPKNNESNVHIIPKQILNIHLYIYEKGLNTEGIFRVSPSLHLLNEAKFEFDCEAGLMDLDDLGGIHTAAVLLKTFFKELPTSIFNNSDFMAAKEMPTCESPCSHHDTISIHNQVKKLISSSNIFSTQTKQRVGTKNQQNYEPKIFCDCCSNCSVDNQIQRVIYIKSSIISKKSPKARQLLAHLFGLLNAISENSTQNKMNSGNLSLVWSPNLYFTENVAEDISAYFSHSSGRTINFVVNMLIQHFEPIFQEELELFEKYSLPNTDNNEPGRIRVLRRLILESGNIKNTTKPS</sequence>
<dbReference type="Proteomes" id="UP000245699">
    <property type="component" value="Unassembled WGS sequence"/>
</dbReference>
<dbReference type="Gene3D" id="3.40.525.10">
    <property type="entry name" value="CRAL-TRIO lipid binding domain"/>
    <property type="match status" value="1"/>
</dbReference>
<dbReference type="CDD" id="cd00159">
    <property type="entry name" value="RhoGAP"/>
    <property type="match status" value="1"/>
</dbReference>
<dbReference type="PANTHER" id="PTHR45808">
    <property type="entry name" value="RHO GTPASE-ACTIVATING PROTEIN 68F"/>
    <property type="match status" value="1"/>
</dbReference>
<proteinExistence type="predicted"/>
<dbReference type="EMBL" id="MBFT01000034">
    <property type="protein sequence ID" value="PVU99476.1"/>
    <property type="molecule type" value="Genomic_DNA"/>
</dbReference>
<gene>
    <name evidence="3" type="ORF">BB559_000681</name>
</gene>
<dbReference type="SUPFAM" id="SSF48350">
    <property type="entry name" value="GTPase activation domain, GAP"/>
    <property type="match status" value="1"/>
</dbReference>
<accession>A0A2T9Z4L5</accession>
<evidence type="ECO:0000313" key="4">
    <source>
        <dbReference type="Proteomes" id="UP000245699"/>
    </source>
</evidence>
<dbReference type="InterPro" id="IPR008936">
    <property type="entry name" value="Rho_GTPase_activation_prot"/>
</dbReference>
<protein>
    <recommendedName>
        <fullName evidence="5">Rho-GAP domain-containing protein</fullName>
    </recommendedName>
</protein>
<dbReference type="PANTHER" id="PTHR45808:SF2">
    <property type="entry name" value="RHO GTPASE-ACTIVATING PROTEIN 68F"/>
    <property type="match status" value="1"/>
</dbReference>
<dbReference type="Gene3D" id="1.10.555.10">
    <property type="entry name" value="Rho GTPase activation protein"/>
    <property type="match status" value="1"/>
</dbReference>
<dbReference type="InterPro" id="IPR036865">
    <property type="entry name" value="CRAL-TRIO_dom_sf"/>
</dbReference>
<dbReference type="SUPFAM" id="SSF52087">
    <property type="entry name" value="CRAL/TRIO domain"/>
    <property type="match status" value="1"/>
</dbReference>
<dbReference type="Pfam" id="PF00620">
    <property type="entry name" value="RhoGAP"/>
    <property type="match status" value="2"/>
</dbReference>
<keyword evidence="4" id="KW-1185">Reference proteome</keyword>
<dbReference type="SMART" id="SM00324">
    <property type="entry name" value="RhoGAP"/>
    <property type="match status" value="1"/>
</dbReference>
<dbReference type="OrthoDB" id="19923at2759"/>
<dbReference type="GO" id="GO:0005096">
    <property type="term" value="F:GTPase activator activity"/>
    <property type="evidence" value="ECO:0007669"/>
    <property type="project" value="TreeGrafter"/>
</dbReference>
<evidence type="ECO:0008006" key="5">
    <source>
        <dbReference type="Google" id="ProtNLM"/>
    </source>
</evidence>
<dbReference type="GO" id="GO:0005737">
    <property type="term" value="C:cytoplasm"/>
    <property type="evidence" value="ECO:0007669"/>
    <property type="project" value="TreeGrafter"/>
</dbReference>
<dbReference type="InterPro" id="IPR001251">
    <property type="entry name" value="CRAL-TRIO_dom"/>
</dbReference>
<feature type="domain" description="Rho-GAP" evidence="2">
    <location>
        <begin position="194"/>
        <end position="450"/>
    </location>
</feature>
<organism evidence="3 4">
    <name type="scientific">Furculomyces boomerangus</name>
    <dbReference type="NCBI Taxonomy" id="61424"/>
    <lineage>
        <taxon>Eukaryota</taxon>
        <taxon>Fungi</taxon>
        <taxon>Fungi incertae sedis</taxon>
        <taxon>Zoopagomycota</taxon>
        <taxon>Kickxellomycotina</taxon>
        <taxon>Harpellomycetes</taxon>
        <taxon>Harpellales</taxon>
        <taxon>Harpellaceae</taxon>
        <taxon>Furculomyces</taxon>
    </lineage>
</organism>
<comment type="caution">
    <text evidence="3">The sequence shown here is derived from an EMBL/GenBank/DDBJ whole genome shotgun (WGS) entry which is preliminary data.</text>
</comment>
<feature type="domain" description="CRAL-TRIO" evidence="1">
    <location>
        <begin position="14"/>
        <end position="169"/>
    </location>
</feature>
<name>A0A2T9Z4L5_9FUNG</name>